<sequence length="141" mass="15949">MYISDKDKLGSGSLEKFYTKLQGLWREIDFCHSNLMECTTDIYHYNNLLQEDHVYTFLDGLDDRIDNIRSNVLQMRLFPLIEQAYAHAESSQDAGPVSDIGNCGSNLVTFYDVDCGTWLLNSGATDHMNFAAIDFTTTSSP</sequence>
<proteinExistence type="predicted"/>
<dbReference type="AlphaFoldDB" id="A0A438H502"/>
<reference evidence="1 2" key="1">
    <citation type="journal article" date="2018" name="PLoS Genet.">
        <title>Population sequencing reveals clonal diversity and ancestral inbreeding in the grapevine cultivar Chardonnay.</title>
        <authorList>
            <person name="Roach M.J."/>
            <person name="Johnson D.L."/>
            <person name="Bohlmann J."/>
            <person name="van Vuuren H.J."/>
            <person name="Jones S.J."/>
            <person name="Pretorius I.S."/>
            <person name="Schmidt S.A."/>
            <person name="Borneman A.R."/>
        </authorList>
    </citation>
    <scope>NUCLEOTIDE SEQUENCE [LARGE SCALE GENOMIC DNA]</scope>
    <source>
        <strain evidence="2">cv. Chardonnay</strain>
        <tissue evidence="1">Leaf</tissue>
    </source>
</reference>
<organism evidence="1 2">
    <name type="scientific">Vitis vinifera</name>
    <name type="common">Grape</name>
    <dbReference type="NCBI Taxonomy" id="29760"/>
    <lineage>
        <taxon>Eukaryota</taxon>
        <taxon>Viridiplantae</taxon>
        <taxon>Streptophyta</taxon>
        <taxon>Embryophyta</taxon>
        <taxon>Tracheophyta</taxon>
        <taxon>Spermatophyta</taxon>
        <taxon>Magnoliopsida</taxon>
        <taxon>eudicotyledons</taxon>
        <taxon>Gunneridae</taxon>
        <taxon>Pentapetalae</taxon>
        <taxon>rosids</taxon>
        <taxon>Vitales</taxon>
        <taxon>Vitaceae</taxon>
        <taxon>Viteae</taxon>
        <taxon>Vitis</taxon>
    </lineage>
</organism>
<dbReference type="PANTHER" id="PTHR34222">
    <property type="entry name" value="GAG_PRE-INTEGRS DOMAIN-CONTAINING PROTEIN"/>
    <property type="match status" value="1"/>
</dbReference>
<evidence type="ECO:0000313" key="1">
    <source>
        <dbReference type="EMBL" id="RVW79433.1"/>
    </source>
</evidence>
<comment type="caution">
    <text evidence="1">The sequence shown here is derived from an EMBL/GenBank/DDBJ whole genome shotgun (WGS) entry which is preliminary data.</text>
</comment>
<dbReference type="Proteomes" id="UP000288805">
    <property type="component" value="Unassembled WGS sequence"/>
</dbReference>
<dbReference type="PANTHER" id="PTHR34222:SF43">
    <property type="entry name" value="RETROTRANSPOSON GAG DOMAIN-CONTAINING PROTEIN"/>
    <property type="match status" value="1"/>
</dbReference>
<accession>A0A438H502</accession>
<protein>
    <submittedName>
        <fullName evidence="1">Uncharacterized protein</fullName>
    </submittedName>
</protein>
<name>A0A438H502_VITVI</name>
<gene>
    <name evidence="1" type="ORF">CK203_056106</name>
</gene>
<evidence type="ECO:0000313" key="2">
    <source>
        <dbReference type="Proteomes" id="UP000288805"/>
    </source>
</evidence>
<dbReference type="EMBL" id="QGNW01000281">
    <property type="protein sequence ID" value="RVW79433.1"/>
    <property type="molecule type" value="Genomic_DNA"/>
</dbReference>